<dbReference type="InterPro" id="IPR012004">
    <property type="entry name" value="PyroP-dep_PFK_TP0108"/>
</dbReference>
<dbReference type="EC" id="2.7.1.11" evidence="10"/>
<evidence type="ECO:0000259" key="11">
    <source>
        <dbReference type="Pfam" id="PF00365"/>
    </source>
</evidence>
<gene>
    <name evidence="10" type="primary">pfkA</name>
    <name evidence="12" type="ORF">GCM10023175_36580</name>
</gene>
<dbReference type="Proteomes" id="UP001501598">
    <property type="component" value="Unassembled WGS sequence"/>
</dbReference>
<comment type="catalytic activity">
    <reaction evidence="9 10">
        <text>beta-D-fructose 6-phosphate + ATP = beta-D-fructose 1,6-bisphosphate + ADP + H(+)</text>
        <dbReference type="Rhea" id="RHEA:16109"/>
        <dbReference type="ChEBI" id="CHEBI:15378"/>
        <dbReference type="ChEBI" id="CHEBI:30616"/>
        <dbReference type="ChEBI" id="CHEBI:32966"/>
        <dbReference type="ChEBI" id="CHEBI:57634"/>
        <dbReference type="ChEBI" id="CHEBI:456216"/>
        <dbReference type="EC" id="2.7.1.11"/>
    </reaction>
</comment>
<feature type="binding site" evidence="10">
    <location>
        <position position="203"/>
    </location>
    <ligand>
        <name>Mg(2+)</name>
        <dbReference type="ChEBI" id="CHEBI:18420"/>
        <note>catalytic</note>
    </ligand>
</feature>
<dbReference type="NCBIfam" id="NF005301">
    <property type="entry name" value="PRK06830.1"/>
    <property type="match status" value="1"/>
</dbReference>
<feature type="binding site" evidence="10">
    <location>
        <position position="111"/>
    </location>
    <ligand>
        <name>ATP</name>
        <dbReference type="ChEBI" id="CHEBI:30616"/>
    </ligand>
</feature>
<evidence type="ECO:0000256" key="6">
    <source>
        <dbReference type="ARBA" id="ARBA00022840"/>
    </source>
</evidence>
<dbReference type="Pfam" id="PF00365">
    <property type="entry name" value="PFK"/>
    <property type="match status" value="1"/>
</dbReference>
<evidence type="ECO:0000313" key="12">
    <source>
        <dbReference type="EMBL" id="GAA4549092.1"/>
    </source>
</evidence>
<dbReference type="PIRSF" id="PIRSF000534">
    <property type="entry name" value="PPi_PFK_TP0108"/>
    <property type="match status" value="1"/>
</dbReference>
<feature type="binding site" evidence="10">
    <location>
        <position position="332"/>
    </location>
    <ligand>
        <name>substrate</name>
    </ligand>
</feature>
<protein>
    <recommendedName>
        <fullName evidence="10">ATP-dependent 6-phosphofructokinase</fullName>
        <shortName evidence="10">ATP-PFK</shortName>
        <shortName evidence="10">Phosphofructokinase</shortName>
        <ecNumber evidence="10">2.7.1.11</ecNumber>
    </recommendedName>
    <alternativeName>
        <fullName evidence="10">Phosphohexokinase</fullName>
    </alternativeName>
</protein>
<dbReference type="InterPro" id="IPR022953">
    <property type="entry name" value="ATP_PFK"/>
</dbReference>
<keyword evidence="6 10" id="KW-0067">ATP-binding</keyword>
<feature type="binding site" evidence="10">
    <location>
        <begin position="276"/>
        <end position="278"/>
    </location>
    <ligand>
        <name>substrate</name>
    </ligand>
</feature>
<keyword evidence="2 10" id="KW-0808">Transferase</keyword>
<dbReference type="PRINTS" id="PR00476">
    <property type="entry name" value="PHFRCTKINASE"/>
</dbReference>
<dbReference type="PANTHER" id="PTHR45770">
    <property type="entry name" value="ATP-DEPENDENT 6-PHOSPHOFRUCTOKINASE 1"/>
    <property type="match status" value="1"/>
</dbReference>
<dbReference type="Gene3D" id="3.40.50.450">
    <property type="match status" value="1"/>
</dbReference>
<evidence type="ECO:0000313" key="13">
    <source>
        <dbReference type="Proteomes" id="UP001501598"/>
    </source>
</evidence>
<comment type="pathway">
    <text evidence="10">Carbohydrate degradation; glycolysis; D-glyceraldehyde 3-phosphate and glycerone phosphate from D-glucose: step 3/4.</text>
</comment>
<feature type="active site" description="Proton acceptor" evidence="10">
    <location>
        <position position="233"/>
    </location>
</feature>
<evidence type="ECO:0000256" key="9">
    <source>
        <dbReference type="ARBA" id="ARBA00048070"/>
    </source>
</evidence>
<dbReference type="HAMAP" id="MF_01981">
    <property type="entry name" value="Phosphofructokinase_II_X"/>
    <property type="match status" value="1"/>
</dbReference>
<proteinExistence type="inferred from homology"/>
<evidence type="ECO:0000256" key="3">
    <source>
        <dbReference type="ARBA" id="ARBA00022723"/>
    </source>
</evidence>
<evidence type="ECO:0000256" key="5">
    <source>
        <dbReference type="ARBA" id="ARBA00022777"/>
    </source>
</evidence>
<feature type="binding site" evidence="10">
    <location>
        <begin position="177"/>
        <end position="178"/>
    </location>
    <ligand>
        <name>ATP</name>
        <dbReference type="ChEBI" id="CHEBI:30616"/>
    </ligand>
</feature>
<comment type="similarity">
    <text evidence="10">Belongs to the phosphofructokinase type A (PFKA) family. PPi-dependent PFK group II subfamily. Atypical ATP-dependent clade 'X' sub-subfamily.</text>
</comment>
<keyword evidence="5 10" id="KW-0418">Kinase</keyword>
<evidence type="ECO:0000256" key="7">
    <source>
        <dbReference type="ARBA" id="ARBA00022842"/>
    </source>
</evidence>
<keyword evidence="7 10" id="KW-0460">Magnesium</keyword>
<keyword evidence="3 10" id="KW-0479">Metal-binding</keyword>
<dbReference type="SUPFAM" id="SSF53784">
    <property type="entry name" value="Phosphofructokinase"/>
    <property type="match status" value="1"/>
</dbReference>
<feature type="binding site" evidence="10">
    <location>
        <begin position="384"/>
        <end position="387"/>
    </location>
    <ligand>
        <name>substrate</name>
    </ligand>
</feature>
<dbReference type="InterPro" id="IPR035966">
    <property type="entry name" value="PKF_sf"/>
</dbReference>
<comment type="function">
    <text evidence="10">Catalyzes the phosphorylation of D-fructose 6-phosphate to fructose 1,6-bisphosphate by ATP, the first committing step of glycolysis.</text>
</comment>
<keyword evidence="8 10" id="KW-0324">Glycolysis</keyword>
<keyword evidence="4 10" id="KW-0547">Nucleotide-binding</keyword>
<comment type="subcellular location">
    <subcellularLocation>
        <location evidence="10">Cytoplasm</location>
    </subcellularLocation>
</comment>
<feature type="domain" description="Phosphofructokinase" evidence="11">
    <location>
        <begin position="103"/>
        <end position="409"/>
    </location>
</feature>
<feature type="binding site" evidence="10">
    <location>
        <begin position="231"/>
        <end position="233"/>
    </location>
    <ligand>
        <name>substrate</name>
    </ligand>
</feature>
<comment type="caution">
    <text evidence="12">The sequence shown here is derived from an EMBL/GenBank/DDBJ whole genome shotgun (WGS) entry which is preliminary data.</text>
</comment>
<feature type="site" description="Important for substrate specificity; cannot use PPi as phosphoryl donor" evidence="10">
    <location>
        <position position="204"/>
    </location>
</feature>
<evidence type="ECO:0000256" key="4">
    <source>
        <dbReference type="ARBA" id="ARBA00022741"/>
    </source>
</evidence>
<keyword evidence="13" id="KW-1185">Reference proteome</keyword>
<sequence>MTHGAADDREPTPDNVVALPRSQSVTQQDLAIAKLGTSRIQSPMSHLLDARNTTEHYVDEDDRVLLDDTIAGIRARGVSLEDLPGLEPCGPRRKIYFDPSKTRVGIVTCGGLCPGLNDVIAGLVRTLTYHYGVKRIVGFRNGYQGFISSYGYDEVELTPQYVRDIATDGGTVLGTSRGHQDPEEIVDCLERMHLNILFVIGGDGSMRGAMAIERIIRERGLKMAVVGVPKTIDNDIPYIDQSFGFQTAFSRASESIRAVTVEAKSTANGIGLVKLMGRHSGFIACYASLARSDADVVLIPEVPFELEGEAGLLAHLRRRVEQRGHAVVVVAEGAGQELMEAVSHTDASGNKRFGDIGRFLRAKIEEDFATRRIETSVRYIDPSYAIRSVPANPYDSVYTVRLSQAAVHAAMSGRTAMVVGRVRRRFVHIPMELAVSKRNQVDPNGDLWQAVLESTGQPVRFGA</sequence>
<name>A0ABP8RTX5_9PSEU</name>
<evidence type="ECO:0000256" key="8">
    <source>
        <dbReference type="ARBA" id="ARBA00023152"/>
    </source>
</evidence>
<evidence type="ECO:0000256" key="10">
    <source>
        <dbReference type="HAMAP-Rule" id="MF_01981"/>
    </source>
</evidence>
<organism evidence="12 13">
    <name type="scientific">Pseudonocardia xishanensis</name>
    <dbReference type="NCBI Taxonomy" id="630995"/>
    <lineage>
        <taxon>Bacteria</taxon>
        <taxon>Bacillati</taxon>
        <taxon>Actinomycetota</taxon>
        <taxon>Actinomycetes</taxon>
        <taxon>Pseudonocardiales</taxon>
        <taxon>Pseudonocardiaceae</taxon>
        <taxon>Pseudonocardia</taxon>
    </lineage>
</organism>
<dbReference type="EMBL" id="BAABGT010000045">
    <property type="protein sequence ID" value="GAA4549092.1"/>
    <property type="molecule type" value="Genomic_DNA"/>
</dbReference>
<comment type="cofactor">
    <cofactor evidence="1 10">
        <name>Mg(2+)</name>
        <dbReference type="ChEBI" id="CHEBI:18420"/>
    </cofactor>
</comment>
<dbReference type="InterPro" id="IPR050929">
    <property type="entry name" value="PFKA"/>
</dbReference>
<evidence type="ECO:0000256" key="2">
    <source>
        <dbReference type="ARBA" id="ARBA00022679"/>
    </source>
</evidence>
<feature type="binding site" evidence="10">
    <location>
        <begin position="202"/>
        <end position="205"/>
    </location>
    <ligand>
        <name>ATP</name>
        <dbReference type="ChEBI" id="CHEBI:30616"/>
    </ligand>
</feature>
<keyword evidence="10" id="KW-0963">Cytoplasm</keyword>
<accession>A0ABP8RTX5</accession>
<reference evidence="13" key="1">
    <citation type="journal article" date="2019" name="Int. J. Syst. Evol. Microbiol.">
        <title>The Global Catalogue of Microorganisms (GCM) 10K type strain sequencing project: providing services to taxonomists for standard genome sequencing and annotation.</title>
        <authorList>
            <consortium name="The Broad Institute Genomics Platform"/>
            <consortium name="The Broad Institute Genome Sequencing Center for Infectious Disease"/>
            <person name="Wu L."/>
            <person name="Ma J."/>
        </authorList>
    </citation>
    <scope>NUCLEOTIDE SEQUENCE [LARGE SCALE GENOMIC DNA]</scope>
    <source>
        <strain evidence="13">JCM 17906</strain>
    </source>
</reference>
<comment type="subunit">
    <text evidence="10">Homodimer.</text>
</comment>
<dbReference type="InterPro" id="IPR000023">
    <property type="entry name" value="Phosphofructokinase_dom"/>
</dbReference>
<evidence type="ECO:0000256" key="1">
    <source>
        <dbReference type="ARBA" id="ARBA00001946"/>
    </source>
</evidence>